<dbReference type="InterPro" id="IPR002110">
    <property type="entry name" value="Ankyrin_rpt"/>
</dbReference>
<keyword evidence="1" id="KW-0677">Repeat</keyword>
<dbReference type="GO" id="GO:0001228">
    <property type="term" value="F:DNA-binding transcription activator activity, RNA polymerase II-specific"/>
    <property type="evidence" value="ECO:0007669"/>
    <property type="project" value="UniProtKB-ARBA"/>
</dbReference>
<evidence type="ECO:0000313" key="6">
    <source>
        <dbReference type="EMBL" id="KAE8265449.1"/>
    </source>
</evidence>
<evidence type="ECO:0000256" key="1">
    <source>
        <dbReference type="ARBA" id="ARBA00022737"/>
    </source>
</evidence>
<reference evidence="6" key="1">
    <citation type="submission" date="2016-04" db="EMBL/GenBank/DDBJ databases">
        <authorList>
            <person name="Nguyen H.D."/>
            <person name="Samba Siva P."/>
            <person name="Cullis J."/>
            <person name="Levesque C.A."/>
            <person name="Hambleton S."/>
        </authorList>
    </citation>
    <scope>NUCLEOTIDE SEQUENCE</scope>
    <source>
        <strain evidence="6">DAOMC 236422</strain>
    </source>
</reference>
<dbReference type="InterPro" id="IPR018004">
    <property type="entry name" value="KilA/APSES_HTH"/>
</dbReference>
<dbReference type="EMBL" id="LWDG02000450">
    <property type="protein sequence ID" value="KAE8265449.1"/>
    <property type="molecule type" value="Genomic_DNA"/>
</dbReference>
<feature type="compositionally biased region" description="Low complexity" evidence="4">
    <location>
        <begin position="885"/>
        <end position="897"/>
    </location>
</feature>
<dbReference type="SUPFAM" id="SSF54616">
    <property type="entry name" value="DNA-binding domain of Mlu1-box binding protein MBP1"/>
    <property type="match status" value="1"/>
</dbReference>
<dbReference type="PANTHER" id="PTHR43828:SF3">
    <property type="entry name" value="CHROMO DOMAIN-CONTAINING PROTEIN"/>
    <property type="match status" value="1"/>
</dbReference>
<feature type="region of interest" description="Disordered" evidence="4">
    <location>
        <begin position="868"/>
        <end position="897"/>
    </location>
</feature>
<organism evidence="6 7">
    <name type="scientific">Tilletia walkeri</name>
    <dbReference type="NCBI Taxonomy" id="117179"/>
    <lineage>
        <taxon>Eukaryota</taxon>
        <taxon>Fungi</taxon>
        <taxon>Dikarya</taxon>
        <taxon>Basidiomycota</taxon>
        <taxon>Ustilaginomycotina</taxon>
        <taxon>Exobasidiomycetes</taxon>
        <taxon>Tilletiales</taxon>
        <taxon>Tilletiaceae</taxon>
        <taxon>Tilletia</taxon>
    </lineage>
</organism>
<evidence type="ECO:0000313" key="7">
    <source>
        <dbReference type="Proteomes" id="UP000078113"/>
    </source>
</evidence>
<feature type="compositionally biased region" description="Low complexity" evidence="4">
    <location>
        <begin position="495"/>
        <end position="504"/>
    </location>
</feature>
<feature type="compositionally biased region" description="Basic and acidic residues" evidence="4">
    <location>
        <begin position="519"/>
        <end position="532"/>
    </location>
</feature>
<dbReference type="InterPro" id="IPR036770">
    <property type="entry name" value="Ankyrin_rpt-contain_sf"/>
</dbReference>
<feature type="compositionally biased region" description="Polar residues" evidence="4">
    <location>
        <begin position="385"/>
        <end position="405"/>
    </location>
</feature>
<feature type="region of interest" description="Disordered" evidence="4">
    <location>
        <begin position="1121"/>
        <end position="1140"/>
    </location>
</feature>
<dbReference type="PROSITE" id="PS51299">
    <property type="entry name" value="HTH_APSES"/>
    <property type="match status" value="1"/>
</dbReference>
<feature type="region of interest" description="Disordered" evidence="4">
    <location>
        <begin position="710"/>
        <end position="755"/>
    </location>
</feature>
<dbReference type="SUPFAM" id="SSF48403">
    <property type="entry name" value="Ankyrin repeat"/>
    <property type="match status" value="1"/>
</dbReference>
<feature type="compositionally biased region" description="Basic and acidic residues" evidence="4">
    <location>
        <begin position="729"/>
        <end position="738"/>
    </location>
</feature>
<feature type="domain" description="HTH APSES-type" evidence="5">
    <location>
        <begin position="133"/>
        <end position="239"/>
    </location>
</feature>
<protein>
    <recommendedName>
        <fullName evidence="5">HTH APSES-type domain-containing protein</fullName>
    </recommendedName>
</protein>
<reference evidence="6" key="2">
    <citation type="journal article" date="2019" name="IMA Fungus">
        <title>Genome sequencing and comparison of five Tilletia species to identify candidate genes for the detection of regulated species infecting wheat.</title>
        <authorList>
            <person name="Nguyen H.D.T."/>
            <person name="Sultana T."/>
            <person name="Kesanakurti P."/>
            <person name="Hambleton S."/>
        </authorList>
    </citation>
    <scope>NUCLEOTIDE SEQUENCE</scope>
    <source>
        <strain evidence="6">DAOMC 236422</strain>
    </source>
</reference>
<feature type="region of interest" description="Disordered" evidence="4">
    <location>
        <begin position="238"/>
        <end position="271"/>
    </location>
</feature>
<keyword evidence="2 3" id="KW-0040">ANK repeat</keyword>
<dbReference type="FunFam" id="3.10.260.10:FF:000001">
    <property type="entry name" value="APSES transcription factor (MbpA)"/>
    <property type="match status" value="1"/>
</dbReference>
<dbReference type="InterPro" id="IPR036887">
    <property type="entry name" value="HTH_APSES_sf"/>
</dbReference>
<feature type="region of interest" description="Disordered" evidence="4">
    <location>
        <begin position="289"/>
        <end position="312"/>
    </location>
</feature>
<feature type="region of interest" description="Disordered" evidence="4">
    <location>
        <begin position="495"/>
        <end position="532"/>
    </location>
</feature>
<dbReference type="PROSITE" id="PS50297">
    <property type="entry name" value="ANK_REP_REGION"/>
    <property type="match status" value="2"/>
</dbReference>
<evidence type="ECO:0000256" key="4">
    <source>
        <dbReference type="SAM" id="MobiDB-lite"/>
    </source>
</evidence>
<evidence type="ECO:0000259" key="5">
    <source>
        <dbReference type="PROSITE" id="PS51299"/>
    </source>
</evidence>
<accession>A0A8X7T2F6</accession>
<dbReference type="GO" id="GO:0033309">
    <property type="term" value="C:SBF transcription complex"/>
    <property type="evidence" value="ECO:0007669"/>
    <property type="project" value="TreeGrafter"/>
</dbReference>
<feature type="region of interest" description="Disordered" evidence="4">
    <location>
        <begin position="1066"/>
        <end position="1086"/>
    </location>
</feature>
<name>A0A8X7T2F6_9BASI</name>
<dbReference type="PANTHER" id="PTHR43828">
    <property type="entry name" value="ASPARAGINASE"/>
    <property type="match status" value="1"/>
</dbReference>
<dbReference type="InterPro" id="IPR051642">
    <property type="entry name" value="SWI6-like"/>
</dbReference>
<gene>
    <name evidence="6" type="ORF">A4X09_0g6641</name>
</gene>
<dbReference type="InterPro" id="IPR003163">
    <property type="entry name" value="Tscrpt_reg_HTH_APSES-type"/>
</dbReference>
<dbReference type="Gene3D" id="3.10.260.10">
    <property type="entry name" value="Transcription regulator HTH, APSES-type DNA-binding domain"/>
    <property type="match status" value="1"/>
</dbReference>
<feature type="repeat" description="ANK" evidence="3">
    <location>
        <begin position="921"/>
        <end position="953"/>
    </location>
</feature>
<dbReference type="GO" id="GO:0030907">
    <property type="term" value="C:MBF transcription complex"/>
    <property type="evidence" value="ECO:0007669"/>
    <property type="project" value="TreeGrafter"/>
</dbReference>
<evidence type="ECO:0000256" key="2">
    <source>
        <dbReference type="ARBA" id="ARBA00023043"/>
    </source>
</evidence>
<dbReference type="GO" id="GO:0003677">
    <property type="term" value="F:DNA binding"/>
    <property type="evidence" value="ECO:0007669"/>
    <property type="project" value="InterPro"/>
</dbReference>
<feature type="region of interest" description="Disordered" evidence="4">
    <location>
        <begin position="15"/>
        <end position="73"/>
    </location>
</feature>
<feature type="compositionally biased region" description="Low complexity" evidence="4">
    <location>
        <begin position="63"/>
        <end position="73"/>
    </location>
</feature>
<evidence type="ECO:0000256" key="3">
    <source>
        <dbReference type="PROSITE-ProRule" id="PRU00023"/>
    </source>
</evidence>
<dbReference type="SMART" id="SM01252">
    <property type="entry name" value="KilA-N"/>
    <property type="match status" value="1"/>
</dbReference>
<dbReference type="PROSITE" id="PS50088">
    <property type="entry name" value="ANK_REPEAT"/>
    <property type="match status" value="2"/>
</dbReference>
<feature type="region of interest" description="Disordered" evidence="4">
    <location>
        <begin position="379"/>
        <end position="441"/>
    </location>
</feature>
<feature type="region of interest" description="Disordered" evidence="4">
    <location>
        <begin position="832"/>
        <end position="851"/>
    </location>
</feature>
<comment type="caution">
    <text evidence="6">The sequence shown here is derived from an EMBL/GenBank/DDBJ whole genome shotgun (WGS) entry which is preliminary data.</text>
</comment>
<sequence>MAPPTSAVRAAANIGSGIVSDGSAPPAAVSAVRPGPGSDDVSAGPPPFNPYQKHLQPPPPAPSSSSSAAASSSSALAQGPASLSLSAMSTHYAPNPAASDTSAAAIPVQAAPTPASAPAAAAAAVPPLATASVYLANYSGVPVFELTVRGIAVMRRRSDGFLNATQILKVAGVDKGKRTKILEKEIQQGEHDKVQGGYGKYQGTWIPLARAQELSAAHNVGHILKPLLLFDPATETSIPNAAPRRRPNPNAPHQSLGRAAANATAPAKTADNTSLQAITSAASASLSSAGTAWDSSMGGPDGARGGAPTHQPRFLALRSPAPMALGGDFLHLQDATASVAATPATSTLDSPAKTPSSSREAVGEDVFGPLTATTAAVAAAGRSLPGSSSKRTNAASKLGRSSNGHGNEDEDDGEPASKRARGPDGSIVRSSGTGAGNLLLGPSPVKDLNALHPSAGLLQAASHPRPGGAAPPRSSAAAAAISAANVRASAWNAAASSSSGPAANGHLPHPSSLRSVPRYSDRPRLARASDEGERRARELLIHLFVDDGTGTGQGLLGGWTAQDGAGGPAGAAGLDSIRENAVKTPAEIAAAARAPFVFGAAAVGAVRANAGAGAGPTPGSGTVLSPDVAQRKLDELISLLIRAVGLDGFEEAIASAAGSSSLALGGAPRRSGGIDLDIVTDDHGHTVLHWAAALGRLELVSVLVARPPQHSIAPSSAGRDASSSSSSIEKGKQREHSHTHGVHLGGANPNAGNHAGETALQRTVLVVNAWEHGYFPHLLRLLAPSLMTRDFRGRTVLHHIALVSGLRGRAASARYYLECILEFAREVYGGTAGGGADRRVGDDTDGEDGRGTGPIGLGLGLGLGLGGVSGSTSTPSQRRPGGVGATPATAGTTAAAPSSASVAPILPTYVLENLVDAQDEDGETALGIVARLGNAGLVKLLLDAGARKDIPNLLGIRPSDWGLEMVGLGNGVAAGAADASMDSNGGADADATRVAVGNELAATRPHDIMAALGSQVKRTPMKSSDIHESISHSLEDLNSTYTSELAEKNSALEAVQMLLKQATRELANRRRDVSDAQGRADAREETQQRLNNLVSVLMSLKVGPEEERDVIEHWMSSSLSVSQKTRKSGGGEDGDVSMENDGPSKAALAPIPLLEELSAAPGPFTSARSQRVESVVRMEFVLSLLQRECETLQHAIGEIDVAQRVKEAQYRRLVSICSGVPERNVVEMLDELVLAIESDGADVDLDRLSGFLDKIQPRARGAATAAGSMESDAAMLARSAVPIVNGQR</sequence>
<feature type="repeat" description="ANK" evidence="3">
    <location>
        <begin position="683"/>
        <end position="704"/>
    </location>
</feature>
<feature type="compositionally biased region" description="Low complexity" evidence="4">
    <location>
        <begin position="713"/>
        <end position="727"/>
    </location>
</feature>
<dbReference type="Proteomes" id="UP000078113">
    <property type="component" value="Unassembled WGS sequence"/>
</dbReference>
<dbReference type="Gene3D" id="1.25.40.20">
    <property type="entry name" value="Ankyrin repeat-containing domain"/>
    <property type="match status" value="1"/>
</dbReference>
<feature type="compositionally biased region" description="Low complexity" evidence="4">
    <location>
        <begin position="745"/>
        <end position="755"/>
    </location>
</feature>
<dbReference type="SMART" id="SM00248">
    <property type="entry name" value="ANK"/>
    <property type="match status" value="2"/>
</dbReference>
<feature type="compositionally biased region" description="Low complexity" evidence="4">
    <location>
        <begin position="19"/>
        <end position="37"/>
    </location>
</feature>
<dbReference type="Pfam" id="PF04383">
    <property type="entry name" value="KilA-N"/>
    <property type="match status" value="1"/>
</dbReference>
<feature type="region of interest" description="Disordered" evidence="4">
    <location>
        <begin position="341"/>
        <end position="366"/>
    </location>
</feature>
<dbReference type="Pfam" id="PF00023">
    <property type="entry name" value="Ank"/>
    <property type="match status" value="1"/>
</dbReference>
<keyword evidence="7" id="KW-1185">Reference proteome</keyword>
<feature type="compositionally biased region" description="Low complexity" evidence="4">
    <location>
        <begin position="259"/>
        <end position="271"/>
    </location>
</feature>
<proteinExistence type="predicted"/>
<feature type="compositionally biased region" description="Basic and acidic residues" evidence="4">
    <location>
        <begin position="836"/>
        <end position="850"/>
    </location>
</feature>